<dbReference type="Gene3D" id="3.30.110.170">
    <property type="entry name" value="Protein of unknown function (DUF541), domain 1"/>
    <property type="match status" value="1"/>
</dbReference>
<evidence type="ECO:0000313" key="3">
    <source>
        <dbReference type="Proteomes" id="UP000191110"/>
    </source>
</evidence>
<dbReference type="InterPro" id="IPR007497">
    <property type="entry name" value="SIMPL/DUF541"/>
</dbReference>
<dbReference type="RefSeq" id="WP_078483405.1">
    <property type="nucleotide sequence ID" value="NZ_MPRL01000022.1"/>
</dbReference>
<proteinExistence type="predicted"/>
<evidence type="ECO:0000313" key="2">
    <source>
        <dbReference type="EMBL" id="OOZ40555.1"/>
    </source>
</evidence>
<reference evidence="2 3" key="1">
    <citation type="submission" date="2016-11" db="EMBL/GenBank/DDBJ databases">
        <title>Mixed transmission modes and dynamic genome evolution in an obligate animal-bacterial symbiosis.</title>
        <authorList>
            <person name="Russell S.L."/>
            <person name="Corbett-Detig R.B."/>
            <person name="Cavanaugh C.M."/>
        </authorList>
    </citation>
    <scope>NUCLEOTIDE SEQUENCE [LARGE SCALE GENOMIC DNA]</scope>
    <source>
        <strain evidence="2">Sveles-Q1</strain>
    </source>
</reference>
<dbReference type="Proteomes" id="UP000191110">
    <property type="component" value="Unassembled WGS sequence"/>
</dbReference>
<dbReference type="PANTHER" id="PTHR34387">
    <property type="entry name" value="SLR1258 PROTEIN"/>
    <property type="match status" value="1"/>
</dbReference>
<keyword evidence="3" id="KW-1185">Reference proteome</keyword>
<comment type="caution">
    <text evidence="2">The sequence shown here is derived from an EMBL/GenBank/DDBJ whole genome shotgun (WGS) entry which is preliminary data.</text>
</comment>
<dbReference type="InterPro" id="IPR052022">
    <property type="entry name" value="26kDa_periplasmic_antigen"/>
</dbReference>
<sequence length="226" mass="24931">MKKGLLILLMLGLAAPLWANDDEDHYDRVTLSVERAMEVENELMQATLAIEIERSDPAELADEINRTMAAALQRAKMASGVTIESGPYRTYPVSKKSRLVAWRGSQSLMLESRDESLLATLVGELQQSLVVKSINFTLLDETRRGYEDQLITEALAAFSKRAELVQQSLGASGYRIVQINLNNQSNAPRPMAMRRSSMMAEAAPVAVEPGSSRITVHASGVIELQR</sequence>
<dbReference type="Gene3D" id="3.30.70.2970">
    <property type="entry name" value="Protein of unknown function (DUF541), domain 2"/>
    <property type="match status" value="1"/>
</dbReference>
<dbReference type="Pfam" id="PF04402">
    <property type="entry name" value="SIMPL"/>
    <property type="match status" value="1"/>
</dbReference>
<evidence type="ECO:0000256" key="1">
    <source>
        <dbReference type="SAM" id="SignalP"/>
    </source>
</evidence>
<dbReference type="OrthoDB" id="7062395at2"/>
<protein>
    <recommendedName>
        <fullName evidence="4">SIMPL domain-containing protein</fullName>
    </recommendedName>
</protein>
<dbReference type="GO" id="GO:0006974">
    <property type="term" value="P:DNA damage response"/>
    <property type="evidence" value="ECO:0007669"/>
    <property type="project" value="TreeGrafter"/>
</dbReference>
<keyword evidence="1" id="KW-0732">Signal</keyword>
<organism evidence="2 3">
    <name type="scientific">Solemya pervernicosa gill symbiont</name>
    <dbReference type="NCBI Taxonomy" id="642797"/>
    <lineage>
        <taxon>Bacteria</taxon>
        <taxon>Pseudomonadati</taxon>
        <taxon>Pseudomonadota</taxon>
        <taxon>Gammaproteobacteria</taxon>
        <taxon>sulfur-oxidizing symbionts</taxon>
    </lineage>
</organism>
<evidence type="ECO:0008006" key="4">
    <source>
        <dbReference type="Google" id="ProtNLM"/>
    </source>
</evidence>
<accession>A0A1T2L608</accession>
<dbReference type="EMBL" id="MPRL01000022">
    <property type="protein sequence ID" value="OOZ40555.1"/>
    <property type="molecule type" value="Genomic_DNA"/>
</dbReference>
<dbReference type="AlphaFoldDB" id="A0A1T2L608"/>
<name>A0A1T2L608_9GAMM</name>
<dbReference type="PANTHER" id="PTHR34387:SF1">
    <property type="entry name" value="PERIPLASMIC IMMUNOGENIC PROTEIN"/>
    <property type="match status" value="1"/>
</dbReference>
<feature type="signal peptide" evidence="1">
    <location>
        <begin position="1"/>
        <end position="19"/>
    </location>
</feature>
<gene>
    <name evidence="2" type="ORF">BOW53_07170</name>
</gene>
<feature type="chain" id="PRO_5011984077" description="SIMPL domain-containing protein" evidence="1">
    <location>
        <begin position="20"/>
        <end position="226"/>
    </location>
</feature>